<evidence type="ECO:0000256" key="3">
    <source>
        <dbReference type="ARBA" id="ARBA00023306"/>
    </source>
</evidence>
<feature type="domain" description="Cyclin-like" evidence="5">
    <location>
        <begin position="354"/>
        <end position="439"/>
    </location>
</feature>
<keyword evidence="3" id="KW-0131">Cell cycle</keyword>
<evidence type="ECO:0008006" key="9">
    <source>
        <dbReference type="Google" id="ProtNLM"/>
    </source>
</evidence>
<dbReference type="CDD" id="cd20507">
    <property type="entry name" value="CYCLIN_CCNB1-like_rpt1"/>
    <property type="match status" value="1"/>
</dbReference>
<dbReference type="GO" id="GO:0044772">
    <property type="term" value="P:mitotic cell cycle phase transition"/>
    <property type="evidence" value="ECO:0007669"/>
    <property type="project" value="InterPro"/>
</dbReference>
<dbReference type="GO" id="GO:0051301">
    <property type="term" value="P:cell division"/>
    <property type="evidence" value="ECO:0007669"/>
    <property type="project" value="UniProtKB-KW"/>
</dbReference>
<organism evidence="7 8">
    <name type="scientific">Leptidea sinapis</name>
    <dbReference type="NCBI Taxonomy" id="189913"/>
    <lineage>
        <taxon>Eukaryota</taxon>
        <taxon>Metazoa</taxon>
        <taxon>Ecdysozoa</taxon>
        <taxon>Arthropoda</taxon>
        <taxon>Hexapoda</taxon>
        <taxon>Insecta</taxon>
        <taxon>Pterygota</taxon>
        <taxon>Neoptera</taxon>
        <taxon>Endopterygota</taxon>
        <taxon>Lepidoptera</taxon>
        <taxon>Glossata</taxon>
        <taxon>Ditrysia</taxon>
        <taxon>Papilionoidea</taxon>
        <taxon>Pieridae</taxon>
        <taxon>Dismorphiinae</taxon>
        <taxon>Leptidea</taxon>
    </lineage>
</organism>
<comment type="similarity">
    <text evidence="4">Belongs to the cyclin family.</text>
</comment>
<keyword evidence="8" id="KW-1185">Reference proteome</keyword>
<evidence type="ECO:0000256" key="1">
    <source>
        <dbReference type="ARBA" id="ARBA00022618"/>
    </source>
</evidence>
<gene>
    <name evidence="7" type="ORF">LSINAPIS_LOCUS13996</name>
</gene>
<dbReference type="GO" id="GO:0016538">
    <property type="term" value="F:cyclin-dependent protein serine/threonine kinase regulator activity"/>
    <property type="evidence" value="ECO:0007669"/>
    <property type="project" value="InterPro"/>
</dbReference>
<feature type="domain" description="Cyclin-like" evidence="5">
    <location>
        <begin position="257"/>
        <end position="341"/>
    </location>
</feature>
<evidence type="ECO:0000313" key="7">
    <source>
        <dbReference type="EMBL" id="VVD04180.1"/>
    </source>
</evidence>
<dbReference type="PANTHER" id="PTHR10177">
    <property type="entry name" value="CYCLINS"/>
    <property type="match status" value="1"/>
</dbReference>
<dbReference type="SMART" id="SM00385">
    <property type="entry name" value="CYCLIN"/>
    <property type="match status" value="2"/>
</dbReference>
<dbReference type="InterPro" id="IPR006671">
    <property type="entry name" value="Cyclin_N"/>
</dbReference>
<evidence type="ECO:0000259" key="6">
    <source>
        <dbReference type="SMART" id="SM01332"/>
    </source>
</evidence>
<evidence type="ECO:0000256" key="2">
    <source>
        <dbReference type="ARBA" id="ARBA00023127"/>
    </source>
</evidence>
<dbReference type="InterPro" id="IPR039361">
    <property type="entry name" value="Cyclin"/>
</dbReference>
<dbReference type="Pfam" id="PF00134">
    <property type="entry name" value="Cyclin_N"/>
    <property type="match status" value="1"/>
</dbReference>
<protein>
    <recommendedName>
        <fullName evidence="9">Cyclin N-terminal domain-containing protein</fullName>
    </recommendedName>
</protein>
<evidence type="ECO:0000256" key="4">
    <source>
        <dbReference type="RuleBase" id="RU000383"/>
    </source>
</evidence>
<evidence type="ECO:0000313" key="8">
    <source>
        <dbReference type="Proteomes" id="UP000324832"/>
    </source>
</evidence>
<dbReference type="SUPFAM" id="SSF47954">
    <property type="entry name" value="Cyclin-like"/>
    <property type="match status" value="2"/>
</dbReference>
<keyword evidence="1" id="KW-0132">Cell division</keyword>
<dbReference type="GO" id="GO:0005634">
    <property type="term" value="C:nucleus"/>
    <property type="evidence" value="ECO:0007669"/>
    <property type="project" value="UniProtKB-ARBA"/>
</dbReference>
<dbReference type="InterPro" id="IPR046965">
    <property type="entry name" value="Cyclin_A/B-like"/>
</dbReference>
<dbReference type="PIRSF" id="PIRSF001771">
    <property type="entry name" value="Cyclin_A_B_D_E"/>
    <property type="match status" value="1"/>
</dbReference>
<proteinExistence type="inferred from homology"/>
<dbReference type="CDD" id="cd20509">
    <property type="entry name" value="CYCLIN_CCNB1-like_rpt2"/>
    <property type="match status" value="1"/>
</dbReference>
<dbReference type="Pfam" id="PF02984">
    <property type="entry name" value="Cyclin_C"/>
    <property type="match status" value="1"/>
</dbReference>
<dbReference type="Gene3D" id="1.10.472.10">
    <property type="entry name" value="Cyclin-like"/>
    <property type="match status" value="2"/>
</dbReference>
<keyword evidence="2 4" id="KW-0195">Cyclin</keyword>
<reference evidence="7 8" key="1">
    <citation type="submission" date="2017-07" db="EMBL/GenBank/DDBJ databases">
        <authorList>
            <person name="Talla V."/>
            <person name="Backstrom N."/>
        </authorList>
    </citation>
    <scope>NUCLEOTIDE SEQUENCE [LARGE SCALE GENOMIC DNA]</scope>
</reference>
<dbReference type="EMBL" id="FZQP02006837">
    <property type="protein sequence ID" value="VVD04180.1"/>
    <property type="molecule type" value="Genomic_DNA"/>
</dbReference>
<evidence type="ECO:0000259" key="5">
    <source>
        <dbReference type="SMART" id="SM00385"/>
    </source>
</evidence>
<sequence length="481" mass="54289">MEVQNHLQDQENINGVRGKLNITRRQGTALRGALGEISTNVAPIRDFSMVKATAANFERKAKCANIKSYNHIQSKIDTGISNKNKVQSTRPPLRREESTAGLATRAALHTQAAVKDCKNNTKESSNIVQQAKKAAHDIRKPTKLKENVASIRPVLKESTVSLSKLKINENLSVKNIKKSDVRENSLGRCTNEPATPVLPPNIEDIDAKDHNKPILMSTYIKDIYRYLTELEKKYPVETDHLKKQPVITGTMRATLIDWLVELQTQFSLLHETWQICVGIIDLYLQVVNVQKDRLQLIGVTAMLIACKYEEIYAPNVDDFVYVSDNAYTKEDIIKCEREMLSKLGFHLTRPIPISFLRRFVKVAQGTSKTHHLAKYFVDLCLVDYSMAHYHPSELAAAAVCLSMHILTNKSLEEVWTPSLAYYSSYELNHIDPIIRNIAKIVKNVGKSKHKAVYNKYLDPTLAKVSGLPQLKSFALDKLVLS</sequence>
<dbReference type="SMART" id="SM01332">
    <property type="entry name" value="Cyclin_C"/>
    <property type="match status" value="1"/>
</dbReference>
<accession>A0A5E4R130</accession>
<dbReference type="Proteomes" id="UP000324832">
    <property type="component" value="Unassembled WGS sequence"/>
</dbReference>
<dbReference type="FunFam" id="1.10.472.10:FF:000001">
    <property type="entry name" value="G2/mitotic-specific cyclin"/>
    <property type="match status" value="1"/>
</dbReference>
<name>A0A5E4R130_9NEOP</name>
<dbReference type="InterPro" id="IPR013763">
    <property type="entry name" value="Cyclin-like_dom"/>
</dbReference>
<feature type="domain" description="Cyclin C-terminal" evidence="6">
    <location>
        <begin position="350"/>
        <end position="470"/>
    </location>
</feature>
<dbReference type="InterPro" id="IPR036915">
    <property type="entry name" value="Cyclin-like_sf"/>
</dbReference>
<dbReference type="InterPro" id="IPR004367">
    <property type="entry name" value="Cyclin_C-dom"/>
</dbReference>
<dbReference type="AlphaFoldDB" id="A0A5E4R130"/>